<dbReference type="Gene3D" id="2.40.30.170">
    <property type="match status" value="1"/>
</dbReference>
<dbReference type="OrthoDB" id="1522646at2"/>
<organism evidence="4 5">
    <name type="scientific">Capnocytophaga canis</name>
    <dbReference type="NCBI Taxonomy" id="1848903"/>
    <lineage>
        <taxon>Bacteria</taxon>
        <taxon>Pseudomonadati</taxon>
        <taxon>Bacteroidota</taxon>
        <taxon>Flavobacteriia</taxon>
        <taxon>Flavobacteriales</taxon>
        <taxon>Flavobacteriaceae</taxon>
        <taxon>Capnocytophaga</taxon>
    </lineage>
</organism>
<evidence type="ECO:0000256" key="3">
    <source>
        <dbReference type="SAM" id="SignalP"/>
    </source>
</evidence>
<keyword evidence="4" id="KW-0449">Lipoprotein</keyword>
<dbReference type="PANTHER" id="PTHR30469:SF11">
    <property type="entry name" value="BLL4320 PROTEIN"/>
    <property type="match status" value="1"/>
</dbReference>
<accession>A0A0B7INW9</accession>
<evidence type="ECO:0000256" key="2">
    <source>
        <dbReference type="SAM" id="Coils"/>
    </source>
</evidence>
<dbReference type="PANTHER" id="PTHR30469">
    <property type="entry name" value="MULTIDRUG RESISTANCE PROTEIN MDTA"/>
    <property type="match status" value="1"/>
</dbReference>
<dbReference type="NCBIfam" id="TIGR01730">
    <property type="entry name" value="RND_mfp"/>
    <property type="match status" value="1"/>
</dbReference>
<protein>
    <submittedName>
        <fullName evidence="4">Putative ABC transport system lipoprotein</fullName>
    </submittedName>
</protein>
<dbReference type="InterPro" id="IPR006143">
    <property type="entry name" value="RND_pump_MFP"/>
</dbReference>
<evidence type="ECO:0000256" key="1">
    <source>
        <dbReference type="ARBA" id="ARBA00009477"/>
    </source>
</evidence>
<feature type="signal peptide" evidence="3">
    <location>
        <begin position="1"/>
        <end position="28"/>
    </location>
</feature>
<keyword evidence="3" id="KW-0732">Signal</keyword>
<dbReference type="Gene3D" id="2.40.420.20">
    <property type="match status" value="1"/>
</dbReference>
<dbReference type="RefSeq" id="WP_156127640.1">
    <property type="nucleotide sequence ID" value="NZ_CDOL01000236.1"/>
</dbReference>
<dbReference type="GO" id="GO:0015562">
    <property type="term" value="F:efflux transmembrane transporter activity"/>
    <property type="evidence" value="ECO:0007669"/>
    <property type="project" value="TreeGrafter"/>
</dbReference>
<dbReference type="SUPFAM" id="SSF111369">
    <property type="entry name" value="HlyD-like secretion proteins"/>
    <property type="match status" value="1"/>
</dbReference>
<comment type="similarity">
    <text evidence="1">Belongs to the membrane fusion protein (MFP) (TC 8.A.1) family.</text>
</comment>
<dbReference type="AlphaFoldDB" id="A0A0B7INW9"/>
<dbReference type="Proteomes" id="UP000038200">
    <property type="component" value="Unassembled WGS sequence"/>
</dbReference>
<sequence length="355" mass="39656">MNQNQKLVKYYLLSLLILLSSCKNNQNALEENSTIKTQNDAVEVSTSKVTNSNFSHKIFVNGKVVCVRKNKLYFKSANLITSIHVKNGSKVAKNDVLAVLENSLSRNHLDKEKIGLQKAKNKLEEEKINYKEGDINPSILTNLEIKSGFLEAKNGLERAQIEYEQTFLKAPFTGIIANLEKKEGDFITSSDEFCTIIDPTSLEVHFSVLENEAEVIKIGQEIEIQLFSNSENKAIGKITEINPLVDENGFIKLKAEISSKQDYFLDGANAKVFINYNFENIITVPKNAVVLRANREVVFTVVDGRSKWNYVEIAGENNDSYAIKSGLAIGDIIITSGNLNLGHDVKVISSFKDQN</sequence>
<evidence type="ECO:0000313" key="5">
    <source>
        <dbReference type="Proteomes" id="UP000038200"/>
    </source>
</evidence>
<name>A0A0B7INW9_9FLAO</name>
<dbReference type="PROSITE" id="PS51257">
    <property type="entry name" value="PROKAR_LIPOPROTEIN"/>
    <property type="match status" value="1"/>
</dbReference>
<reference evidence="4 5" key="1">
    <citation type="submission" date="2015-01" db="EMBL/GenBank/DDBJ databases">
        <authorList>
            <person name="Xiang T."/>
            <person name="Song Y."/>
            <person name="Huang L."/>
            <person name="Wang B."/>
            <person name="Wu P."/>
        </authorList>
    </citation>
    <scope>NUCLEOTIDE SEQUENCE [LARGE SCALE GENOMIC DNA]</scope>
    <source>
        <strain evidence="4 5">CcD93</strain>
    </source>
</reference>
<feature type="coiled-coil region" evidence="2">
    <location>
        <begin position="106"/>
        <end position="136"/>
    </location>
</feature>
<dbReference type="GO" id="GO:1990281">
    <property type="term" value="C:efflux pump complex"/>
    <property type="evidence" value="ECO:0007669"/>
    <property type="project" value="TreeGrafter"/>
</dbReference>
<proteinExistence type="inferred from homology"/>
<evidence type="ECO:0000313" key="4">
    <source>
        <dbReference type="EMBL" id="CEN53555.1"/>
    </source>
</evidence>
<feature type="chain" id="PRO_5002117951" evidence="3">
    <location>
        <begin position="29"/>
        <end position="355"/>
    </location>
</feature>
<dbReference type="EMBL" id="CDOL01000236">
    <property type="protein sequence ID" value="CEN53555.1"/>
    <property type="molecule type" value="Genomic_DNA"/>
</dbReference>
<keyword evidence="2" id="KW-0175">Coiled coil</keyword>
<gene>
    <name evidence="4" type="ORF">CCAND93_470001</name>
</gene>